<accession>A0A3M7BZQ4</accession>
<feature type="region of interest" description="Disordered" evidence="1">
    <location>
        <begin position="156"/>
        <end position="296"/>
    </location>
</feature>
<protein>
    <recommendedName>
        <fullName evidence="4">Glycine zipper domain-containing protein</fullName>
    </recommendedName>
</protein>
<gene>
    <name evidence="2" type="ORF">D0865_10010</name>
</gene>
<proteinExistence type="predicted"/>
<feature type="compositionally biased region" description="Polar residues" evidence="1">
    <location>
        <begin position="210"/>
        <end position="223"/>
    </location>
</feature>
<feature type="compositionally biased region" description="Polar residues" evidence="1">
    <location>
        <begin position="231"/>
        <end position="252"/>
    </location>
</feature>
<evidence type="ECO:0008006" key="4">
    <source>
        <dbReference type="Google" id="ProtNLM"/>
    </source>
</evidence>
<dbReference type="OrthoDB" id="4158987at2759"/>
<dbReference type="AlphaFoldDB" id="A0A3M7BZQ4"/>
<organism evidence="2 3">
    <name type="scientific">Hortaea werneckii</name>
    <name type="common">Black yeast</name>
    <name type="synonym">Cladosporium werneckii</name>
    <dbReference type="NCBI Taxonomy" id="91943"/>
    <lineage>
        <taxon>Eukaryota</taxon>
        <taxon>Fungi</taxon>
        <taxon>Dikarya</taxon>
        <taxon>Ascomycota</taxon>
        <taxon>Pezizomycotina</taxon>
        <taxon>Dothideomycetes</taxon>
        <taxon>Dothideomycetidae</taxon>
        <taxon>Mycosphaerellales</taxon>
        <taxon>Teratosphaeriaceae</taxon>
        <taxon>Hortaea</taxon>
    </lineage>
</organism>
<evidence type="ECO:0000256" key="1">
    <source>
        <dbReference type="SAM" id="MobiDB-lite"/>
    </source>
</evidence>
<evidence type="ECO:0000313" key="3">
    <source>
        <dbReference type="Proteomes" id="UP000270230"/>
    </source>
</evidence>
<reference evidence="2 3" key="1">
    <citation type="journal article" date="2018" name="BMC Genomics">
        <title>Genomic evidence for intraspecific hybridization in a clonal and extremely halotolerant yeast.</title>
        <authorList>
            <person name="Gostincar C."/>
            <person name="Stajich J.E."/>
            <person name="Zupancic J."/>
            <person name="Zalar P."/>
            <person name="Gunde-Cimerman N."/>
        </authorList>
    </citation>
    <scope>NUCLEOTIDE SEQUENCE [LARGE SCALE GENOMIC DNA]</scope>
    <source>
        <strain evidence="2 3">EXF-151</strain>
    </source>
</reference>
<sequence length="296" mass="30674">MATDQEKGQNLQKALEKPEVQDALGKAGVDKQNPDVDKLMQALAAQQQATGLLQKASALKDKAMKCLNPVERNKMLQEAYDKEVEANGQSVWARRMQSGVWQVGGAGAGIGGGLGMGLGAVVGSVVGGVVSLPTTALGGLVGAGVGGITGPIIKLDQTKAKQVAEREKKKGKSPEEIEKAVREEAVAEDQGDQGPNEGTLEAEDVEGLANSASPAPQDQNAAISQPEAGSAQHNLQRQHSTGATSQQATTPSGVEPDKPKKKPRKIESNQGKPGDPWALSGASLMQPVGTKLIWGT</sequence>
<comment type="caution">
    <text evidence="2">The sequence shown here is derived from an EMBL/GenBank/DDBJ whole genome shotgun (WGS) entry which is preliminary data.</text>
</comment>
<dbReference type="EMBL" id="QWIN01000958">
    <property type="protein sequence ID" value="RMY45278.1"/>
    <property type="molecule type" value="Genomic_DNA"/>
</dbReference>
<name>A0A3M7BZQ4_HORWE</name>
<evidence type="ECO:0000313" key="2">
    <source>
        <dbReference type="EMBL" id="RMY45278.1"/>
    </source>
</evidence>
<dbReference type="Proteomes" id="UP000270230">
    <property type="component" value="Unassembled WGS sequence"/>
</dbReference>
<feature type="compositionally biased region" description="Basic and acidic residues" evidence="1">
    <location>
        <begin position="156"/>
        <end position="185"/>
    </location>
</feature>
<feature type="region of interest" description="Disordered" evidence="1">
    <location>
        <begin position="1"/>
        <end position="32"/>
    </location>
</feature>